<dbReference type="SUPFAM" id="SSF56219">
    <property type="entry name" value="DNase I-like"/>
    <property type="match status" value="1"/>
</dbReference>
<dbReference type="EMBL" id="JANJYJ010000006">
    <property type="protein sequence ID" value="KAK3205161.1"/>
    <property type="molecule type" value="Genomic_DNA"/>
</dbReference>
<gene>
    <name evidence="1" type="ORF">Dsin_019207</name>
</gene>
<evidence type="ECO:0000313" key="2">
    <source>
        <dbReference type="Proteomes" id="UP001281410"/>
    </source>
</evidence>
<protein>
    <submittedName>
        <fullName evidence="1">Uncharacterized protein</fullName>
    </submittedName>
</protein>
<name>A0AAE0A6X1_9ROSI</name>
<organism evidence="1 2">
    <name type="scientific">Dipteronia sinensis</name>
    <dbReference type="NCBI Taxonomy" id="43782"/>
    <lineage>
        <taxon>Eukaryota</taxon>
        <taxon>Viridiplantae</taxon>
        <taxon>Streptophyta</taxon>
        <taxon>Embryophyta</taxon>
        <taxon>Tracheophyta</taxon>
        <taxon>Spermatophyta</taxon>
        <taxon>Magnoliopsida</taxon>
        <taxon>eudicotyledons</taxon>
        <taxon>Gunneridae</taxon>
        <taxon>Pentapetalae</taxon>
        <taxon>rosids</taxon>
        <taxon>malvids</taxon>
        <taxon>Sapindales</taxon>
        <taxon>Sapindaceae</taxon>
        <taxon>Hippocastanoideae</taxon>
        <taxon>Acereae</taxon>
        <taxon>Dipteronia</taxon>
    </lineage>
</organism>
<evidence type="ECO:0000313" key="1">
    <source>
        <dbReference type="EMBL" id="KAK3205161.1"/>
    </source>
</evidence>
<sequence length="203" mass="23911">MEDGFMWPFLGFYGDPPPCKRVDSWDLLHHLLEVYGPPWVCERDFNELLCLKEKMGGSDKSFSGMFRFKQAIQDCDLVDLGYSGPRLTWNNRRDGKSNILERLDMYLADRWSELRFKNLIGRKTREIEHLYKSCENDGEMTSIKILENSMEKLLECEEIFWKQRSRAKCLAAGDRNSKYFHDRATARKKTNAIDMLIDHEGRP</sequence>
<dbReference type="Proteomes" id="UP001281410">
    <property type="component" value="Unassembled WGS sequence"/>
</dbReference>
<accession>A0AAE0A6X1</accession>
<comment type="caution">
    <text evidence="1">The sequence shown here is derived from an EMBL/GenBank/DDBJ whole genome shotgun (WGS) entry which is preliminary data.</text>
</comment>
<dbReference type="PANTHER" id="PTHR33710:SF71">
    <property type="entry name" value="ENDONUCLEASE_EXONUCLEASE_PHOSPHATASE DOMAIN-CONTAINING PROTEIN"/>
    <property type="match status" value="1"/>
</dbReference>
<dbReference type="Gene3D" id="3.60.10.10">
    <property type="entry name" value="Endonuclease/exonuclease/phosphatase"/>
    <property type="match status" value="1"/>
</dbReference>
<keyword evidence="2" id="KW-1185">Reference proteome</keyword>
<dbReference type="InterPro" id="IPR036691">
    <property type="entry name" value="Endo/exonu/phosph_ase_sf"/>
</dbReference>
<dbReference type="PANTHER" id="PTHR33710">
    <property type="entry name" value="BNAC02G09200D PROTEIN"/>
    <property type="match status" value="1"/>
</dbReference>
<proteinExistence type="predicted"/>
<dbReference type="AlphaFoldDB" id="A0AAE0A6X1"/>
<reference evidence="1" key="1">
    <citation type="journal article" date="2023" name="Plant J.">
        <title>Genome sequences and population genomics provide insights into the demographic history, inbreeding, and mutation load of two 'living fossil' tree species of Dipteronia.</title>
        <authorList>
            <person name="Feng Y."/>
            <person name="Comes H.P."/>
            <person name="Chen J."/>
            <person name="Zhu S."/>
            <person name="Lu R."/>
            <person name="Zhang X."/>
            <person name="Li P."/>
            <person name="Qiu J."/>
            <person name="Olsen K.M."/>
            <person name="Qiu Y."/>
        </authorList>
    </citation>
    <scope>NUCLEOTIDE SEQUENCE</scope>
    <source>
        <strain evidence="1">NBL</strain>
    </source>
</reference>